<evidence type="ECO:0000256" key="1">
    <source>
        <dbReference type="ARBA" id="ARBA00004141"/>
    </source>
</evidence>
<evidence type="ECO:0000256" key="2">
    <source>
        <dbReference type="ARBA" id="ARBA00022692"/>
    </source>
</evidence>
<dbReference type="Proteomes" id="UP000186851">
    <property type="component" value="Chromosome"/>
</dbReference>
<accession>A0AAF0D127</accession>
<dbReference type="AlphaFoldDB" id="A0AAF0D127"/>
<sequence length="254" mass="28679">MSFNIFEAFKYRRKKTFIHSLDPRTKLALAIGVSALSIIFTELIILLIIFLSLIPLLLIAKSVKEWTGTIKGLTLLIVFILFVNIIFNGLSFAISMVLRIFSLITAFSIFFLTVHPDELSQALIQMKIPFSFAFAMSMAIRYVPTIAREAQTIREAQMSRGLELEKGGFIQKIKNFIPIIIPLIVSSIRRAVSIAESLESRGFGAYHNRTYLQPLKMRKRDYTVLITLLAAIIISVIIKFVVGLPPILLLSIPF</sequence>
<feature type="transmembrane region" description="Helical" evidence="5">
    <location>
        <begin position="72"/>
        <end position="90"/>
    </location>
</feature>
<organism evidence="6 7">
    <name type="scientific">Odinarchaeota yellowstonii (strain LCB_4)</name>
    <dbReference type="NCBI Taxonomy" id="1841599"/>
    <lineage>
        <taxon>Archaea</taxon>
        <taxon>Promethearchaeati</taxon>
        <taxon>Candidatus Odinarchaeota</taxon>
        <taxon>Candidatus Odinarchaeia</taxon>
        <taxon>Candidatus Odinarchaeales</taxon>
        <taxon>Candidatus Odinarchaeaceae</taxon>
        <taxon>Candidatus Odinarchaeum</taxon>
    </lineage>
</organism>
<dbReference type="KEGG" id="oyw:OdinLCB4_004515"/>
<evidence type="ECO:0000313" key="7">
    <source>
        <dbReference type="Proteomes" id="UP000186851"/>
    </source>
</evidence>
<dbReference type="GO" id="GO:0005886">
    <property type="term" value="C:plasma membrane"/>
    <property type="evidence" value="ECO:0007669"/>
    <property type="project" value="UniProtKB-ARBA"/>
</dbReference>
<keyword evidence="4 5" id="KW-0472">Membrane</keyword>
<name>A0AAF0D127_ODILC</name>
<feature type="transmembrane region" description="Helical" evidence="5">
    <location>
        <begin position="97"/>
        <end position="114"/>
    </location>
</feature>
<evidence type="ECO:0000256" key="5">
    <source>
        <dbReference type="SAM" id="Phobius"/>
    </source>
</evidence>
<feature type="transmembrane region" description="Helical" evidence="5">
    <location>
        <begin position="222"/>
        <end position="248"/>
    </location>
</feature>
<evidence type="ECO:0000256" key="3">
    <source>
        <dbReference type="ARBA" id="ARBA00022989"/>
    </source>
</evidence>
<feature type="transmembrane region" description="Helical" evidence="5">
    <location>
        <begin position="27"/>
        <end position="60"/>
    </location>
</feature>
<keyword evidence="3 5" id="KW-1133">Transmembrane helix</keyword>
<feature type="transmembrane region" description="Helical" evidence="5">
    <location>
        <begin position="126"/>
        <end position="144"/>
    </location>
</feature>
<gene>
    <name evidence="6" type="ORF">OdinLCB4_004515</name>
</gene>
<comment type="subcellular location">
    <subcellularLocation>
        <location evidence="1">Membrane</location>
        <topology evidence="1">Multi-pass membrane protein</topology>
    </subcellularLocation>
</comment>
<reference evidence="6" key="1">
    <citation type="journal article" date="2017" name="Nature">
        <title>Asgard archaea illuminate the origin of eukaryotic cellular complexity.</title>
        <authorList>
            <person name="Zaremba-Niedzwiedzka K."/>
            <person name="Caceres E.F."/>
            <person name="Saw J.H."/>
            <person name="Backstrom D."/>
            <person name="Juzokaite L."/>
            <person name="Vancaester E."/>
            <person name="Seitz K.W."/>
            <person name="Anantharaman K."/>
            <person name="Starnawski P."/>
            <person name="Kjeldsen K.U."/>
            <person name="Scott M.B."/>
            <person name="Nunoura T."/>
            <person name="Banfield J.F."/>
            <person name="Schramm A."/>
            <person name="Baker B.J."/>
            <person name="Spang A."/>
            <person name="Ettema T.J.G."/>
        </authorList>
    </citation>
    <scope>NUCLEOTIDE SEQUENCE</scope>
    <source>
        <strain evidence="6">LCB_4</strain>
    </source>
</reference>
<dbReference type="CDD" id="cd16914">
    <property type="entry name" value="EcfT"/>
    <property type="match status" value="1"/>
</dbReference>
<evidence type="ECO:0000313" key="6">
    <source>
        <dbReference type="EMBL" id="WEU39750.1"/>
    </source>
</evidence>
<keyword evidence="2 5" id="KW-0812">Transmembrane</keyword>
<dbReference type="PANTHER" id="PTHR33514:SF13">
    <property type="entry name" value="PROTEIN ABCI12, CHLOROPLASTIC"/>
    <property type="match status" value="1"/>
</dbReference>
<evidence type="ECO:0000256" key="4">
    <source>
        <dbReference type="ARBA" id="ARBA00023136"/>
    </source>
</evidence>
<protein>
    <submittedName>
        <fullName evidence="6">Energy-coupling factor transporter transmembrane protein EcfT</fullName>
    </submittedName>
</protein>
<dbReference type="PANTHER" id="PTHR33514">
    <property type="entry name" value="PROTEIN ABCI12, CHLOROPLASTIC"/>
    <property type="match status" value="1"/>
</dbReference>
<dbReference type="InterPro" id="IPR003339">
    <property type="entry name" value="ABC/ECF_trnsptr_transmembrane"/>
</dbReference>
<dbReference type="EMBL" id="CP091871">
    <property type="protein sequence ID" value="WEU39750.1"/>
    <property type="molecule type" value="Genomic_DNA"/>
</dbReference>
<reference evidence="6" key="2">
    <citation type="journal article" date="2022" name="Nat. Microbiol.">
        <title>A closed Candidatus Odinarchaeum chromosome exposes Asgard archaeal viruses.</title>
        <authorList>
            <person name="Tamarit D."/>
            <person name="Caceres E.F."/>
            <person name="Krupovic M."/>
            <person name="Nijland R."/>
            <person name="Eme L."/>
            <person name="Robinson N.P."/>
            <person name="Ettema T.J.G."/>
        </authorList>
    </citation>
    <scope>NUCLEOTIDE SEQUENCE</scope>
    <source>
        <strain evidence="6">LCB_4</strain>
    </source>
</reference>
<proteinExistence type="predicted"/>
<dbReference type="Pfam" id="PF02361">
    <property type="entry name" value="CbiQ"/>
    <property type="match status" value="1"/>
</dbReference>